<gene>
    <name evidence="2" type="ORF">LY79DRAFT_407234</name>
</gene>
<dbReference type="EMBL" id="JAHLJV010000009">
    <property type="protein sequence ID" value="KAK1597185.1"/>
    <property type="molecule type" value="Genomic_DNA"/>
</dbReference>
<keyword evidence="3" id="KW-1185">Reference proteome</keyword>
<evidence type="ECO:0000313" key="3">
    <source>
        <dbReference type="Proteomes" id="UP001230504"/>
    </source>
</evidence>
<proteinExistence type="predicted"/>
<dbReference type="GeneID" id="85437303"/>
<organism evidence="2 3">
    <name type="scientific">Colletotrichum navitas</name>
    <dbReference type="NCBI Taxonomy" id="681940"/>
    <lineage>
        <taxon>Eukaryota</taxon>
        <taxon>Fungi</taxon>
        <taxon>Dikarya</taxon>
        <taxon>Ascomycota</taxon>
        <taxon>Pezizomycotina</taxon>
        <taxon>Sordariomycetes</taxon>
        <taxon>Hypocreomycetidae</taxon>
        <taxon>Glomerellales</taxon>
        <taxon>Glomerellaceae</taxon>
        <taxon>Colletotrichum</taxon>
        <taxon>Colletotrichum graminicola species complex</taxon>
    </lineage>
</organism>
<name>A0AAD8VA88_9PEZI</name>
<sequence length="100" mass="11200">MGGGGVLHQFKPVGSKIQADTHNRVNSFLGRPTGEASAVGDLGSEKSETRAHPRKKEKEDERLTTRWGSFYSHSGGWGGRNWPSANKKRTRWSYCTLRRN</sequence>
<feature type="region of interest" description="Disordered" evidence="1">
    <location>
        <begin position="26"/>
        <end position="62"/>
    </location>
</feature>
<protein>
    <submittedName>
        <fullName evidence="2">Uncharacterized protein</fullName>
    </submittedName>
</protein>
<feature type="compositionally biased region" description="Basic and acidic residues" evidence="1">
    <location>
        <begin position="43"/>
        <end position="62"/>
    </location>
</feature>
<dbReference type="Proteomes" id="UP001230504">
    <property type="component" value="Unassembled WGS sequence"/>
</dbReference>
<comment type="caution">
    <text evidence="2">The sequence shown here is derived from an EMBL/GenBank/DDBJ whole genome shotgun (WGS) entry which is preliminary data.</text>
</comment>
<dbReference type="RefSeq" id="XP_060417999.1">
    <property type="nucleotide sequence ID" value="XM_060553063.1"/>
</dbReference>
<evidence type="ECO:0000313" key="2">
    <source>
        <dbReference type="EMBL" id="KAK1597185.1"/>
    </source>
</evidence>
<dbReference type="AlphaFoldDB" id="A0AAD8VA88"/>
<evidence type="ECO:0000256" key="1">
    <source>
        <dbReference type="SAM" id="MobiDB-lite"/>
    </source>
</evidence>
<reference evidence="2" key="1">
    <citation type="submission" date="2021-06" db="EMBL/GenBank/DDBJ databases">
        <title>Comparative genomics, transcriptomics and evolutionary studies reveal genomic signatures of adaptation to plant cell wall in hemibiotrophic fungi.</title>
        <authorList>
            <consortium name="DOE Joint Genome Institute"/>
            <person name="Baroncelli R."/>
            <person name="Diaz J.F."/>
            <person name="Benocci T."/>
            <person name="Peng M."/>
            <person name="Battaglia E."/>
            <person name="Haridas S."/>
            <person name="Andreopoulos W."/>
            <person name="Labutti K."/>
            <person name="Pangilinan J."/>
            <person name="Floch G.L."/>
            <person name="Makela M.R."/>
            <person name="Henrissat B."/>
            <person name="Grigoriev I.V."/>
            <person name="Crouch J.A."/>
            <person name="De Vries R.P."/>
            <person name="Sukno S.A."/>
            <person name="Thon M.R."/>
        </authorList>
    </citation>
    <scope>NUCLEOTIDE SEQUENCE</scope>
    <source>
        <strain evidence="2">CBS 125086</strain>
    </source>
</reference>
<accession>A0AAD8VA88</accession>